<gene>
    <name evidence="2" type="ORF">PanWU01x14_251530</name>
</gene>
<organism evidence="2 3">
    <name type="scientific">Parasponia andersonii</name>
    <name type="common">Sponia andersonii</name>
    <dbReference type="NCBI Taxonomy" id="3476"/>
    <lineage>
        <taxon>Eukaryota</taxon>
        <taxon>Viridiplantae</taxon>
        <taxon>Streptophyta</taxon>
        <taxon>Embryophyta</taxon>
        <taxon>Tracheophyta</taxon>
        <taxon>Spermatophyta</taxon>
        <taxon>Magnoliopsida</taxon>
        <taxon>eudicotyledons</taxon>
        <taxon>Gunneridae</taxon>
        <taxon>Pentapetalae</taxon>
        <taxon>rosids</taxon>
        <taxon>fabids</taxon>
        <taxon>Rosales</taxon>
        <taxon>Cannabaceae</taxon>
        <taxon>Parasponia</taxon>
    </lineage>
</organism>
<comment type="caution">
    <text evidence="2">The sequence shown here is derived from an EMBL/GenBank/DDBJ whole genome shotgun (WGS) entry which is preliminary data.</text>
</comment>
<evidence type="ECO:0000313" key="3">
    <source>
        <dbReference type="Proteomes" id="UP000237105"/>
    </source>
</evidence>
<feature type="region of interest" description="Disordered" evidence="1">
    <location>
        <begin position="22"/>
        <end position="42"/>
    </location>
</feature>
<dbReference type="EMBL" id="JXTB01000310">
    <property type="protein sequence ID" value="PON46507.1"/>
    <property type="molecule type" value="Genomic_DNA"/>
</dbReference>
<proteinExistence type="predicted"/>
<evidence type="ECO:0000256" key="1">
    <source>
        <dbReference type="SAM" id="MobiDB-lite"/>
    </source>
</evidence>
<dbReference type="Proteomes" id="UP000237105">
    <property type="component" value="Unassembled WGS sequence"/>
</dbReference>
<reference evidence="3" key="1">
    <citation type="submission" date="2016-06" db="EMBL/GenBank/DDBJ databases">
        <title>Parallel loss of symbiosis genes in relatives of nitrogen-fixing non-legume Parasponia.</title>
        <authorList>
            <person name="Van Velzen R."/>
            <person name="Holmer R."/>
            <person name="Bu F."/>
            <person name="Rutten L."/>
            <person name="Van Zeijl A."/>
            <person name="Liu W."/>
            <person name="Santuari L."/>
            <person name="Cao Q."/>
            <person name="Sharma T."/>
            <person name="Shen D."/>
            <person name="Roswanjaya Y."/>
            <person name="Wardhani T."/>
            <person name="Kalhor M.S."/>
            <person name="Jansen J."/>
            <person name="Van den Hoogen J."/>
            <person name="Gungor B."/>
            <person name="Hartog M."/>
            <person name="Hontelez J."/>
            <person name="Verver J."/>
            <person name="Yang W.-C."/>
            <person name="Schijlen E."/>
            <person name="Repin R."/>
            <person name="Schilthuizen M."/>
            <person name="Schranz E."/>
            <person name="Heidstra R."/>
            <person name="Miyata K."/>
            <person name="Fedorova E."/>
            <person name="Kohlen W."/>
            <person name="Bisseling T."/>
            <person name="Smit S."/>
            <person name="Geurts R."/>
        </authorList>
    </citation>
    <scope>NUCLEOTIDE SEQUENCE [LARGE SCALE GENOMIC DNA]</scope>
    <source>
        <strain evidence="3">cv. WU1-14</strain>
    </source>
</reference>
<keyword evidence="3" id="KW-1185">Reference proteome</keyword>
<feature type="compositionally biased region" description="Basic and acidic residues" evidence="1">
    <location>
        <begin position="27"/>
        <end position="36"/>
    </location>
</feature>
<sequence>MLEKLQNAGIVNHCEFRRTATASGHLGRHDQTRSTHLDAGSPKSTFARGLGMKIPSQIWNVLMKNMKIDYILTHVS</sequence>
<dbReference type="AlphaFoldDB" id="A0A2P5BCI8"/>
<protein>
    <submittedName>
        <fullName evidence="2">Uncharacterized protein</fullName>
    </submittedName>
</protein>
<name>A0A2P5BCI8_PARAD</name>
<evidence type="ECO:0000313" key="2">
    <source>
        <dbReference type="EMBL" id="PON46507.1"/>
    </source>
</evidence>
<accession>A0A2P5BCI8</accession>